<evidence type="ECO:0000256" key="3">
    <source>
        <dbReference type="ARBA" id="ARBA00022722"/>
    </source>
</evidence>
<keyword evidence="1" id="KW-0808">Transferase</keyword>
<feature type="domain" description="Reverse transcriptase RNase H-like" evidence="8">
    <location>
        <begin position="166"/>
        <end position="238"/>
    </location>
</feature>
<evidence type="ECO:0000259" key="8">
    <source>
        <dbReference type="Pfam" id="PF17917"/>
    </source>
</evidence>
<reference evidence="9 10" key="1">
    <citation type="submission" date="2022-01" db="EMBL/GenBank/DDBJ databases">
        <title>A high-quality chromosome-level genome assembly of rohu carp, Labeo rohita.</title>
        <authorList>
            <person name="Arick M.A. II"/>
            <person name="Hsu C.-Y."/>
            <person name="Magbanua Z."/>
            <person name="Pechanova O."/>
            <person name="Grover C."/>
            <person name="Miller E."/>
            <person name="Thrash A."/>
            <person name="Ezzel L."/>
            <person name="Alam S."/>
            <person name="Benzie J."/>
            <person name="Hamilton M."/>
            <person name="Karsi A."/>
            <person name="Lawrence M.L."/>
            <person name="Peterson D.G."/>
        </authorList>
    </citation>
    <scope>NUCLEOTIDE SEQUENCE [LARGE SCALE GENOMIC DNA]</scope>
    <source>
        <strain evidence="10">BAU-BD-2019</strain>
        <tissue evidence="9">Blood</tissue>
    </source>
</reference>
<keyword evidence="10" id="KW-1185">Reference proteome</keyword>
<dbReference type="Pfam" id="PF17917">
    <property type="entry name" value="RT_RNaseH"/>
    <property type="match status" value="1"/>
</dbReference>
<keyword evidence="3" id="KW-0540">Nuclease</keyword>
<comment type="caution">
    <text evidence="9">The sequence shown here is derived from an EMBL/GenBank/DDBJ whole genome shotgun (WGS) entry which is preliminary data.</text>
</comment>
<keyword evidence="6" id="KW-0695">RNA-directed DNA polymerase</keyword>
<keyword evidence="5" id="KW-0378">Hydrolase</keyword>
<dbReference type="SUPFAM" id="SSF56349">
    <property type="entry name" value="DNA breaking-rejoining enzymes"/>
    <property type="match status" value="1"/>
</dbReference>
<evidence type="ECO:0000256" key="7">
    <source>
        <dbReference type="SAM" id="MobiDB-lite"/>
    </source>
</evidence>
<dbReference type="Gene3D" id="3.10.10.10">
    <property type="entry name" value="HIV Type 1 Reverse Transcriptase, subunit A, domain 1"/>
    <property type="match status" value="1"/>
</dbReference>
<evidence type="ECO:0000256" key="6">
    <source>
        <dbReference type="ARBA" id="ARBA00022918"/>
    </source>
</evidence>
<evidence type="ECO:0000256" key="5">
    <source>
        <dbReference type="ARBA" id="ARBA00022801"/>
    </source>
</evidence>
<evidence type="ECO:0000256" key="1">
    <source>
        <dbReference type="ARBA" id="ARBA00022679"/>
    </source>
</evidence>
<feature type="region of interest" description="Disordered" evidence="7">
    <location>
        <begin position="1"/>
        <end position="28"/>
    </location>
</feature>
<keyword evidence="4" id="KW-0255">Endonuclease</keyword>
<protein>
    <submittedName>
        <fullName evidence="9">ORF V: Enzymatic polyprotein</fullName>
    </submittedName>
</protein>
<dbReference type="SUPFAM" id="SSF56672">
    <property type="entry name" value="DNA/RNA polymerases"/>
    <property type="match status" value="1"/>
</dbReference>
<dbReference type="InterPro" id="IPR043502">
    <property type="entry name" value="DNA/RNA_pol_sf"/>
</dbReference>
<dbReference type="Proteomes" id="UP000830375">
    <property type="component" value="Unassembled WGS sequence"/>
</dbReference>
<gene>
    <name evidence="9" type="ORF">H4Q32_025498</name>
</gene>
<dbReference type="InterPro" id="IPR052055">
    <property type="entry name" value="Hepadnavirus_pol/RT"/>
</dbReference>
<dbReference type="InterPro" id="IPR041373">
    <property type="entry name" value="RT_RNaseH"/>
</dbReference>
<keyword evidence="2" id="KW-0548">Nucleotidyltransferase</keyword>
<evidence type="ECO:0000313" key="9">
    <source>
        <dbReference type="EMBL" id="KAI2644351.1"/>
    </source>
</evidence>
<sequence>MVTAVPRIQSVPSPDGGSAPRDDLYSPECQWRPHRLDEPQRRIPIFPTLVGPEHGLVMKQEVDTLLRKEAIEGVRVLQPVLHPKKDGGLRPILDLRQLNRSVIRLKFRMLIISQVMSKITLGLATSNVIPFGLQYMRPLQWWLRTKGFSPRGNPQGPVLGVSCRHVTLVTDASLTIWGAVMSGHLAHGLWSGRHLMWHINCLEMLAVLRALKHFLPDLIGHHVLVHTDNTSMVYYIDHQGGLRSCPLYKLAHHILLWSQGKLLSLRAVHVPGHLNMGADILSRQGSRPGEWMLPPEVSSLVLSDSSSSTGAGCHEGSFCIQADRWIVDAITYESSGLPSPLGVKAHSTRGMAASKAFLAGVPMQNICNAAGWSTPLTFIRYYELDLRRLTQLEFLKGNVSGYVCNHGSLKGMRRCVSGHTSVIPVSACFFLEAEWRFQRSVVTHFDCIIHRPVFSLSKLQGAQQGSSMMMEHLKQDGTTHSSSDLLKMAV</sequence>
<dbReference type="CDD" id="cd09275">
    <property type="entry name" value="RNase_HI_RT_DIRS1"/>
    <property type="match status" value="1"/>
</dbReference>
<dbReference type="InterPro" id="IPR011010">
    <property type="entry name" value="DNA_brk_join_enz"/>
</dbReference>
<dbReference type="PANTHER" id="PTHR33050:SF7">
    <property type="entry name" value="RIBONUCLEASE H"/>
    <property type="match status" value="1"/>
</dbReference>
<evidence type="ECO:0000256" key="2">
    <source>
        <dbReference type="ARBA" id="ARBA00022695"/>
    </source>
</evidence>
<evidence type="ECO:0000313" key="10">
    <source>
        <dbReference type="Proteomes" id="UP000830375"/>
    </source>
</evidence>
<organism evidence="9 10">
    <name type="scientific">Labeo rohita</name>
    <name type="common">Indian major carp</name>
    <name type="synonym">Cyprinus rohita</name>
    <dbReference type="NCBI Taxonomy" id="84645"/>
    <lineage>
        <taxon>Eukaryota</taxon>
        <taxon>Metazoa</taxon>
        <taxon>Chordata</taxon>
        <taxon>Craniata</taxon>
        <taxon>Vertebrata</taxon>
        <taxon>Euteleostomi</taxon>
        <taxon>Actinopterygii</taxon>
        <taxon>Neopterygii</taxon>
        <taxon>Teleostei</taxon>
        <taxon>Ostariophysi</taxon>
        <taxon>Cypriniformes</taxon>
        <taxon>Cyprinidae</taxon>
        <taxon>Labeoninae</taxon>
        <taxon>Labeonini</taxon>
        <taxon>Labeo</taxon>
    </lineage>
</organism>
<name>A0ABQ8L3R3_LABRO</name>
<evidence type="ECO:0000256" key="4">
    <source>
        <dbReference type="ARBA" id="ARBA00022759"/>
    </source>
</evidence>
<dbReference type="EMBL" id="JACTAM010002555">
    <property type="protein sequence ID" value="KAI2644351.1"/>
    <property type="molecule type" value="Genomic_DNA"/>
</dbReference>
<proteinExistence type="predicted"/>
<dbReference type="PANTHER" id="PTHR33050">
    <property type="entry name" value="REVERSE TRANSCRIPTASE DOMAIN-CONTAINING PROTEIN"/>
    <property type="match status" value="1"/>
</dbReference>
<accession>A0ABQ8L3R3</accession>